<dbReference type="InterPro" id="IPR011990">
    <property type="entry name" value="TPR-like_helical_dom_sf"/>
</dbReference>
<evidence type="ECO:0000256" key="5">
    <source>
        <dbReference type="SAM" id="SignalP"/>
    </source>
</evidence>
<feature type="chain" id="PRO_5035175974" evidence="5">
    <location>
        <begin position="24"/>
        <end position="305"/>
    </location>
</feature>
<keyword evidence="2 3" id="KW-0802">TPR repeat</keyword>
<reference evidence="6 7" key="1">
    <citation type="submission" date="2020-08" db="EMBL/GenBank/DDBJ databases">
        <title>Acidobacteriota in marine sediments use diverse sulfur dissimilation pathways.</title>
        <authorList>
            <person name="Wasmund K."/>
        </authorList>
    </citation>
    <scope>NUCLEOTIDE SEQUENCE [LARGE SCALE GENOMIC DNA]</scope>
    <source>
        <strain evidence="6">MAG AM4</strain>
    </source>
</reference>
<dbReference type="SMART" id="SM00028">
    <property type="entry name" value="TPR"/>
    <property type="match status" value="2"/>
</dbReference>
<proteinExistence type="predicted"/>
<comment type="caution">
    <text evidence="6">The sequence shown here is derived from an EMBL/GenBank/DDBJ whole genome shotgun (WGS) entry which is preliminary data.</text>
</comment>
<feature type="repeat" description="TPR" evidence="3">
    <location>
        <begin position="228"/>
        <end position="260"/>
    </location>
</feature>
<dbReference type="InterPro" id="IPR050498">
    <property type="entry name" value="Ycf3"/>
</dbReference>
<feature type="compositionally biased region" description="Low complexity" evidence="4">
    <location>
        <begin position="18"/>
        <end position="32"/>
    </location>
</feature>
<dbReference type="Proteomes" id="UP000648239">
    <property type="component" value="Unassembled WGS sequence"/>
</dbReference>
<feature type="repeat" description="TPR" evidence="3">
    <location>
        <begin position="194"/>
        <end position="227"/>
    </location>
</feature>
<dbReference type="EMBL" id="JACXWD010000057">
    <property type="protein sequence ID" value="MBD3869071.1"/>
    <property type="molecule type" value="Genomic_DNA"/>
</dbReference>
<feature type="region of interest" description="Disordered" evidence="4">
    <location>
        <begin position="18"/>
        <end position="132"/>
    </location>
</feature>
<gene>
    <name evidence="6" type="ORF">IFK94_13185</name>
</gene>
<sequence length="305" mass="33063">MRTCSTLVLLAALSLLPASSALSADDPQTAEQTAEEAKQARIDEYIKKKEARQAEKDAGKTAPAKEEKEKKQKKEQAAGAEQEKDGSGWFSRRKARRTEGTAQASGTRRSKRSARGTPGAQATGSRRDAGQILDRLRNSSIMNDETGRAHMAIMDQGATPIEMAAFGSYLAEEGYLPASVTMYKSATRAAPDNPTLWLNLGTAQMRFNQVAEAGQSFQKAIRLDPNNAKAHYNLGAVYARSDYDRAIKEFATALTLDPTLGDPKINPQAANNDLLVPVKMMLYQSQEGSVALPMVPVEGERAASR</sequence>
<dbReference type="PANTHER" id="PTHR44858:SF1">
    <property type="entry name" value="UDP-N-ACETYLGLUCOSAMINE--PEPTIDE N-ACETYLGLUCOSAMINYLTRANSFERASE SPINDLY-RELATED"/>
    <property type="match status" value="1"/>
</dbReference>
<organism evidence="6 7">
    <name type="scientific">Candidatus Polarisedimenticola svalbardensis</name>
    <dbReference type="NCBI Taxonomy" id="2886004"/>
    <lineage>
        <taxon>Bacteria</taxon>
        <taxon>Pseudomonadati</taxon>
        <taxon>Acidobacteriota</taxon>
        <taxon>Candidatus Polarisedimenticolia</taxon>
        <taxon>Candidatus Polarisedimenticolales</taxon>
        <taxon>Candidatus Polarisedimenticolaceae</taxon>
        <taxon>Candidatus Polarisedimenticola</taxon>
    </lineage>
</organism>
<dbReference type="PANTHER" id="PTHR44858">
    <property type="entry name" value="TETRATRICOPEPTIDE REPEAT PROTEIN 6"/>
    <property type="match status" value="1"/>
</dbReference>
<dbReference type="SUPFAM" id="SSF48452">
    <property type="entry name" value="TPR-like"/>
    <property type="match status" value="1"/>
</dbReference>
<accession>A0A8J6Y9R0</accession>
<dbReference type="Gene3D" id="1.25.40.10">
    <property type="entry name" value="Tetratricopeptide repeat domain"/>
    <property type="match status" value="1"/>
</dbReference>
<evidence type="ECO:0000256" key="4">
    <source>
        <dbReference type="SAM" id="MobiDB-lite"/>
    </source>
</evidence>
<keyword evidence="1" id="KW-0677">Repeat</keyword>
<dbReference type="InterPro" id="IPR019734">
    <property type="entry name" value="TPR_rpt"/>
</dbReference>
<evidence type="ECO:0000256" key="2">
    <source>
        <dbReference type="ARBA" id="ARBA00022803"/>
    </source>
</evidence>
<evidence type="ECO:0000256" key="1">
    <source>
        <dbReference type="ARBA" id="ARBA00022737"/>
    </source>
</evidence>
<feature type="compositionally biased region" description="Basic and acidic residues" evidence="4">
    <location>
        <begin position="35"/>
        <end position="86"/>
    </location>
</feature>
<protein>
    <submittedName>
        <fullName evidence="6">Tetratricopeptide repeat protein</fullName>
    </submittedName>
</protein>
<keyword evidence="5" id="KW-0732">Signal</keyword>
<evidence type="ECO:0000313" key="6">
    <source>
        <dbReference type="EMBL" id="MBD3869071.1"/>
    </source>
</evidence>
<feature type="signal peptide" evidence="5">
    <location>
        <begin position="1"/>
        <end position="23"/>
    </location>
</feature>
<dbReference type="Pfam" id="PF13414">
    <property type="entry name" value="TPR_11"/>
    <property type="match status" value="1"/>
</dbReference>
<name>A0A8J6Y9R0_9BACT</name>
<dbReference type="PROSITE" id="PS50293">
    <property type="entry name" value="TPR_REGION"/>
    <property type="match status" value="1"/>
</dbReference>
<evidence type="ECO:0000256" key="3">
    <source>
        <dbReference type="PROSITE-ProRule" id="PRU00339"/>
    </source>
</evidence>
<evidence type="ECO:0000313" key="7">
    <source>
        <dbReference type="Proteomes" id="UP000648239"/>
    </source>
</evidence>
<dbReference type="PROSITE" id="PS50005">
    <property type="entry name" value="TPR"/>
    <property type="match status" value="2"/>
</dbReference>
<dbReference type="AlphaFoldDB" id="A0A8J6Y9R0"/>